<evidence type="ECO:0000259" key="3">
    <source>
        <dbReference type="Pfam" id="PF21621"/>
    </source>
</evidence>
<evidence type="ECO:0000313" key="4">
    <source>
        <dbReference type="EMBL" id="OGK52028.1"/>
    </source>
</evidence>
<dbReference type="STRING" id="1802067.A2966_02615"/>
<proteinExistence type="predicted"/>
<protein>
    <recommendedName>
        <fullName evidence="1">Phosphohexomutase</fullName>
    </recommendedName>
    <alternativeName>
        <fullName evidence="2">Phosphomannose isomerase</fullName>
    </alternativeName>
</protein>
<evidence type="ECO:0000256" key="2">
    <source>
        <dbReference type="ARBA" id="ARBA00030762"/>
    </source>
</evidence>
<evidence type="ECO:0000313" key="5">
    <source>
        <dbReference type="Proteomes" id="UP000176480"/>
    </source>
</evidence>
<dbReference type="Pfam" id="PF21621">
    <property type="entry name" value="MPI_cupin_dom"/>
    <property type="match status" value="1"/>
</dbReference>
<comment type="caution">
    <text evidence="4">The sequence shown here is derived from an EMBL/GenBank/DDBJ whole genome shotgun (WGS) entry which is preliminary data.</text>
</comment>
<reference evidence="4 5" key="1">
    <citation type="journal article" date="2016" name="Nat. Commun.">
        <title>Thousands of microbial genomes shed light on interconnected biogeochemical processes in an aquifer system.</title>
        <authorList>
            <person name="Anantharaman K."/>
            <person name="Brown C.T."/>
            <person name="Hug L.A."/>
            <person name="Sharon I."/>
            <person name="Castelle C.J."/>
            <person name="Probst A.J."/>
            <person name="Thomas B.C."/>
            <person name="Singh A."/>
            <person name="Wilkins M.J."/>
            <person name="Karaoz U."/>
            <person name="Brodie E.L."/>
            <person name="Williams K.H."/>
            <person name="Hubbard S.S."/>
            <person name="Banfield J.F."/>
        </authorList>
    </citation>
    <scope>NUCLEOTIDE SEQUENCE [LARGE SCALE GENOMIC DNA]</scope>
</reference>
<dbReference type="Proteomes" id="UP000176480">
    <property type="component" value="Unassembled WGS sequence"/>
</dbReference>
<sequence length="390" mass="44454">MLSYRRPYLIIPKLIEQSTWGGDYIVKLKNWQKKPELKDKKIGQSYELFGRSILALRLKDTRNSTFQPEFDYGKTGVIASSRLLSEKKDYLRLDDLVDSDPNQVLGEKIWKRYQVMPLLIKINQAYGNSFQLHLKPGSIHPRWKPKPESWYYLEKGLATLGLKTNVNLASYQKTCEAIEGKMAYLSAQVMCDELDLGEAKIEAQEYIKKKNPWQFVNLVEVDKYTLIDISAGGIHHSWEENRQKFPLGNVVYEVQLDVMDPISSIRSFDQGKLKNGGGIREIHIDDYFHFLDTSAELNDPAFLQKKRQGNHILKTANYCLDILEVNTALTASTGDSFNHFYVRDGEVEITATDGSVCLTAGHSCFLPQAVGQYEIKAKTPSTILKTSIEV</sequence>
<gene>
    <name evidence="4" type="ORF">A2966_02615</name>
</gene>
<dbReference type="InterPro" id="IPR049071">
    <property type="entry name" value="MPI_cupin_dom"/>
</dbReference>
<dbReference type="Gene3D" id="2.60.120.10">
    <property type="entry name" value="Jelly Rolls"/>
    <property type="match status" value="2"/>
</dbReference>
<dbReference type="AlphaFoldDB" id="A0A1F7J8T1"/>
<dbReference type="InterPro" id="IPR011051">
    <property type="entry name" value="RmlC_Cupin_sf"/>
</dbReference>
<feature type="domain" description="Mannose-6-phosphate isomerase cupin" evidence="3">
    <location>
        <begin position="317"/>
        <end position="378"/>
    </location>
</feature>
<dbReference type="InterPro" id="IPR014710">
    <property type="entry name" value="RmlC-like_jellyroll"/>
</dbReference>
<organism evidence="4 5">
    <name type="scientific">Candidatus Roizmanbacteria bacterium RIFCSPLOWO2_01_FULL_41_22</name>
    <dbReference type="NCBI Taxonomy" id="1802067"/>
    <lineage>
        <taxon>Bacteria</taxon>
        <taxon>Candidatus Roizmaniibacteriota</taxon>
    </lineage>
</organism>
<accession>A0A1F7J8T1</accession>
<name>A0A1F7J8T1_9BACT</name>
<dbReference type="EMBL" id="MGAR01000016">
    <property type="protein sequence ID" value="OGK52028.1"/>
    <property type="molecule type" value="Genomic_DNA"/>
</dbReference>
<evidence type="ECO:0000256" key="1">
    <source>
        <dbReference type="ARBA" id="ARBA00029741"/>
    </source>
</evidence>
<dbReference type="SUPFAM" id="SSF51182">
    <property type="entry name" value="RmlC-like cupins"/>
    <property type="match status" value="1"/>
</dbReference>